<sequence length="67" mass="7831">MNTKLIITKTKEELDAVASDYLRSETWKYTSVKNEFTNGHETHRLVTSHQHIRGEGAHQMYDEVIKL</sequence>
<name>A0A9D2KY93_9LACT</name>
<comment type="caution">
    <text evidence="1">The sequence shown here is derived from an EMBL/GenBank/DDBJ whole genome shotgun (WGS) entry which is preliminary data.</text>
</comment>
<accession>A0A9D2KY93</accession>
<dbReference type="AlphaFoldDB" id="A0A9D2KY93"/>
<evidence type="ECO:0000313" key="1">
    <source>
        <dbReference type="EMBL" id="HJA91318.1"/>
    </source>
</evidence>
<proteinExistence type="predicted"/>
<dbReference type="EMBL" id="DWYW01000257">
    <property type="protein sequence ID" value="HJA91318.1"/>
    <property type="molecule type" value="Genomic_DNA"/>
</dbReference>
<protein>
    <submittedName>
        <fullName evidence="1">Uncharacterized protein</fullName>
    </submittedName>
</protein>
<reference evidence="1" key="2">
    <citation type="submission" date="2021-04" db="EMBL/GenBank/DDBJ databases">
        <authorList>
            <person name="Gilroy R."/>
        </authorList>
    </citation>
    <scope>NUCLEOTIDE SEQUENCE</scope>
    <source>
        <strain evidence="1">CHK171-505</strain>
    </source>
</reference>
<reference evidence="1" key="1">
    <citation type="journal article" date="2021" name="PeerJ">
        <title>Extensive microbial diversity within the chicken gut microbiome revealed by metagenomics and culture.</title>
        <authorList>
            <person name="Gilroy R."/>
            <person name="Ravi A."/>
            <person name="Getino M."/>
            <person name="Pursley I."/>
            <person name="Horton D.L."/>
            <person name="Alikhan N.F."/>
            <person name="Baker D."/>
            <person name="Gharbi K."/>
            <person name="Hall N."/>
            <person name="Watson M."/>
            <person name="Adriaenssens E.M."/>
            <person name="Foster-Nyarko E."/>
            <person name="Jarju S."/>
            <person name="Secka A."/>
            <person name="Antonio M."/>
            <person name="Oren A."/>
            <person name="Chaudhuri R.R."/>
            <person name="La Ragione R."/>
            <person name="Hildebrand F."/>
            <person name="Pallen M.J."/>
        </authorList>
    </citation>
    <scope>NUCLEOTIDE SEQUENCE</scope>
    <source>
        <strain evidence="1">CHK171-505</strain>
    </source>
</reference>
<dbReference type="Proteomes" id="UP000886856">
    <property type="component" value="Unassembled WGS sequence"/>
</dbReference>
<gene>
    <name evidence="1" type="ORF">H9948_11075</name>
</gene>
<evidence type="ECO:0000313" key="2">
    <source>
        <dbReference type="Proteomes" id="UP000886856"/>
    </source>
</evidence>
<organism evidence="1 2">
    <name type="scientific">Candidatus Jeotgalibaca merdavium</name>
    <dbReference type="NCBI Taxonomy" id="2838627"/>
    <lineage>
        <taxon>Bacteria</taxon>
        <taxon>Bacillati</taxon>
        <taxon>Bacillota</taxon>
        <taxon>Bacilli</taxon>
        <taxon>Lactobacillales</taxon>
        <taxon>Carnobacteriaceae</taxon>
        <taxon>Jeotgalibaca</taxon>
    </lineage>
</organism>